<keyword evidence="1" id="KW-0732">Signal</keyword>
<sequence length="156" mass="17722">MQKISCLLLALISLPTLAETHHWRAKVAKVKNASPWTVTLQVLPKAPTISDYRTPKADKELVCEKITFRFDIQTDSLVDALRHKMTKLNYKTETERAIYFLESHLDSQAPFHFQIFPNQSTSTRLIGCEIHFSRLNVDAAPPESTAPVLTIYNNAL</sequence>
<proteinExistence type="predicted"/>
<organism evidence="2 3">
    <name type="scientific">Photobacterium aphoticum</name>
    <dbReference type="NCBI Taxonomy" id="754436"/>
    <lineage>
        <taxon>Bacteria</taxon>
        <taxon>Pseudomonadati</taxon>
        <taxon>Pseudomonadota</taxon>
        <taxon>Gammaproteobacteria</taxon>
        <taxon>Vibrionales</taxon>
        <taxon>Vibrionaceae</taxon>
        <taxon>Photobacterium</taxon>
    </lineage>
</organism>
<name>A0A0J1GHV0_9GAMM</name>
<keyword evidence="3" id="KW-1185">Reference proteome</keyword>
<gene>
    <name evidence="2" type="ORF">ABT58_18185</name>
</gene>
<dbReference type="EMBL" id="LDOV01000034">
    <property type="protein sequence ID" value="KLU99262.1"/>
    <property type="molecule type" value="Genomic_DNA"/>
</dbReference>
<dbReference type="OrthoDB" id="10011118at2"/>
<evidence type="ECO:0000313" key="2">
    <source>
        <dbReference type="EMBL" id="KLU99262.1"/>
    </source>
</evidence>
<reference evidence="2 3" key="1">
    <citation type="submission" date="2015-05" db="EMBL/GenBank/DDBJ databases">
        <title>Photobacterium galathea sp. nov.</title>
        <authorList>
            <person name="Machado H."/>
            <person name="Gram L."/>
        </authorList>
    </citation>
    <scope>NUCLEOTIDE SEQUENCE [LARGE SCALE GENOMIC DNA]</scope>
    <source>
        <strain evidence="2 3">DSM 25995</strain>
    </source>
</reference>
<protein>
    <submittedName>
        <fullName evidence="2">Uncharacterized protein</fullName>
    </submittedName>
</protein>
<comment type="caution">
    <text evidence="2">The sequence shown here is derived from an EMBL/GenBank/DDBJ whole genome shotgun (WGS) entry which is preliminary data.</text>
</comment>
<evidence type="ECO:0000256" key="1">
    <source>
        <dbReference type="SAM" id="SignalP"/>
    </source>
</evidence>
<dbReference type="Proteomes" id="UP000036426">
    <property type="component" value="Unassembled WGS sequence"/>
</dbReference>
<accession>A0A0J1GHV0</accession>
<evidence type="ECO:0000313" key="3">
    <source>
        <dbReference type="Proteomes" id="UP000036426"/>
    </source>
</evidence>
<dbReference type="AlphaFoldDB" id="A0A0J1GHV0"/>
<feature type="chain" id="PRO_5005251633" evidence="1">
    <location>
        <begin position="19"/>
        <end position="156"/>
    </location>
</feature>
<dbReference type="RefSeq" id="WP_047875874.1">
    <property type="nucleotide sequence ID" value="NZ_BMYC01000007.1"/>
</dbReference>
<feature type="signal peptide" evidence="1">
    <location>
        <begin position="1"/>
        <end position="18"/>
    </location>
</feature>
<dbReference type="PATRIC" id="fig|754436.4.peg.3851"/>